<evidence type="ECO:0000313" key="2">
    <source>
        <dbReference type="Proteomes" id="UP001165267"/>
    </source>
</evidence>
<dbReference type="SUPFAM" id="SSF53098">
    <property type="entry name" value="Ribonuclease H-like"/>
    <property type="match status" value="1"/>
</dbReference>
<protein>
    <submittedName>
        <fullName evidence="1">Transposase</fullName>
    </submittedName>
</protein>
<dbReference type="Proteomes" id="UP001165267">
    <property type="component" value="Unassembled WGS sequence"/>
</dbReference>
<proteinExistence type="predicted"/>
<reference evidence="1" key="1">
    <citation type="submission" date="2022-07" db="EMBL/GenBank/DDBJ databases">
        <authorList>
            <person name="Xamxidin M."/>
        </authorList>
    </citation>
    <scope>NUCLEOTIDE SEQUENCE</scope>
    <source>
        <strain evidence="1">YS8-69</strain>
    </source>
</reference>
<dbReference type="InterPro" id="IPR012337">
    <property type="entry name" value="RNaseH-like_sf"/>
</dbReference>
<keyword evidence="2" id="KW-1185">Reference proteome</keyword>
<organism evidence="1 2">
    <name type="scientific">Limnobacter parvus</name>
    <dbReference type="NCBI Taxonomy" id="2939690"/>
    <lineage>
        <taxon>Bacteria</taxon>
        <taxon>Pseudomonadati</taxon>
        <taxon>Pseudomonadota</taxon>
        <taxon>Betaproteobacteria</taxon>
        <taxon>Burkholderiales</taxon>
        <taxon>Burkholderiaceae</taxon>
        <taxon>Limnobacter</taxon>
    </lineage>
</organism>
<dbReference type="InterPro" id="IPR036397">
    <property type="entry name" value="RNaseH_sf"/>
</dbReference>
<name>A0ABT1XDD1_9BURK</name>
<sequence length="755" mass="85086">MEMISNETFRLIGPETTYKDFDPGIYRIIINSVARGLIACSLIANEDSETSKTRARKRKRKKSPLPLVGKLRWIPKKVFASLVEQGQIVSIEYKRNSSDAKSLSPKALSIYSRRVQVMGDFLDQIRLHDELEATCSISSLVKQAMNKFSVSKFYVHKNWSLLCRYGLTAPSLSPSLKNCGGRGIPRPCDVNPDGSLIRQKPGRKRKVQSMQKTLGHEFVLQPGITSEWRKMILSLDSKFKNPKPSYPVRCKHILEMGFSDVTEVNGQMVKALWPRGQYPSRAQILHVLKSGTSSMQRIGETTSKRHLESSRRGLTAKGWQGVPGPGHTWAIDSTIGDIYLRSSVNRDWIIGRPIVYLIVDMWSTAIVGGHICLEGPSWKTAKLAIFNAVCDPAILGELWGQDPLESLNPRPMLPAALLCDRGEYLSEKHKETAIKLFPHTSYTPPYRGDLKGLVEVLHRIEKDKMFRFVPGALDTRRDEMDLRKSKPQESALTLNEFWAYLQHSIHEYNLTADRSNRLDASMLADGVDPSPAGLWNWGHSVGIGYRKAIPADEINRSLLQPVRASIQRDGLTHLNCNYTSPKIDLKEFTTIARNRGLIEINAYHYPGSMQSLWIPDNGSDDLIRFTITDTSLSLPTITADEWLDCEAIRAATKSIHEHKHNEISVHTYSKQKSIISESKKSTQKMDKVKNDPIPNISAARRIEIETSNQKAELNEIGIRPKEAVTANVSRPDKELERSYALLMQRLTGRNKGGDE</sequence>
<evidence type="ECO:0000313" key="1">
    <source>
        <dbReference type="EMBL" id="MCR2745286.1"/>
    </source>
</evidence>
<gene>
    <name evidence="1" type="ORF">NSP04_01340</name>
</gene>
<comment type="caution">
    <text evidence="1">The sequence shown here is derived from an EMBL/GenBank/DDBJ whole genome shotgun (WGS) entry which is preliminary data.</text>
</comment>
<dbReference type="Gene3D" id="3.30.420.10">
    <property type="entry name" value="Ribonuclease H-like superfamily/Ribonuclease H"/>
    <property type="match status" value="1"/>
</dbReference>
<accession>A0ABT1XDD1</accession>
<dbReference type="RefSeq" id="WP_257510535.1">
    <property type="nucleotide sequence ID" value="NZ_JANKHG010000001.1"/>
</dbReference>
<dbReference type="EMBL" id="JANKHG010000001">
    <property type="protein sequence ID" value="MCR2745286.1"/>
    <property type="molecule type" value="Genomic_DNA"/>
</dbReference>